<dbReference type="NCBIfam" id="TIGR00416">
    <property type="entry name" value="sms"/>
    <property type="match status" value="1"/>
</dbReference>
<dbReference type="GO" id="GO:0005829">
    <property type="term" value="C:cytosol"/>
    <property type="evidence" value="ECO:0007669"/>
    <property type="project" value="TreeGrafter"/>
</dbReference>
<organism evidence="15 16">
    <name type="scientific">Roseiarcus fermentans</name>
    <dbReference type="NCBI Taxonomy" id="1473586"/>
    <lineage>
        <taxon>Bacteria</taxon>
        <taxon>Pseudomonadati</taxon>
        <taxon>Pseudomonadota</taxon>
        <taxon>Alphaproteobacteria</taxon>
        <taxon>Hyphomicrobiales</taxon>
        <taxon>Roseiarcaceae</taxon>
        <taxon>Roseiarcus</taxon>
    </lineage>
</organism>
<dbReference type="Gene3D" id="3.30.230.10">
    <property type="match status" value="1"/>
</dbReference>
<dbReference type="GO" id="GO:0000725">
    <property type="term" value="P:recombinational repair"/>
    <property type="evidence" value="ECO:0007669"/>
    <property type="project" value="UniProtKB-UniRule"/>
</dbReference>
<feature type="region of interest" description="Lon-protease-like" evidence="11">
    <location>
        <begin position="354"/>
        <end position="475"/>
    </location>
</feature>
<reference evidence="15 16" key="1">
    <citation type="submission" date="2018-06" db="EMBL/GenBank/DDBJ databases">
        <title>Genomic Encyclopedia of Type Strains, Phase IV (KMG-IV): sequencing the most valuable type-strain genomes for metagenomic binning, comparative biology and taxonomic classification.</title>
        <authorList>
            <person name="Goeker M."/>
        </authorList>
    </citation>
    <scope>NUCLEOTIDE SEQUENCE [LARGE SCALE GENOMIC DNA]</scope>
    <source>
        <strain evidence="15 16">DSM 24875</strain>
    </source>
</reference>
<dbReference type="PANTHER" id="PTHR32472:SF10">
    <property type="entry name" value="DNA REPAIR PROTEIN RADA-LIKE PROTEIN"/>
    <property type="match status" value="1"/>
</dbReference>
<keyword evidence="2 11" id="KW-0547">Nucleotide-binding</keyword>
<dbReference type="HAMAP" id="MF_01498">
    <property type="entry name" value="RadA_bact"/>
    <property type="match status" value="1"/>
</dbReference>
<protein>
    <recommendedName>
        <fullName evidence="11 12">DNA repair protein RadA</fullName>
    </recommendedName>
</protein>
<feature type="short sequence motif" description="RadA KNRFG motif" evidence="11">
    <location>
        <begin position="254"/>
        <end position="258"/>
    </location>
</feature>
<dbReference type="SMART" id="SM00382">
    <property type="entry name" value="AAA"/>
    <property type="match status" value="1"/>
</dbReference>
<dbReference type="PANTHER" id="PTHR32472">
    <property type="entry name" value="DNA REPAIR PROTEIN RADA"/>
    <property type="match status" value="1"/>
</dbReference>
<dbReference type="InterPro" id="IPR020588">
    <property type="entry name" value="RecA_ATP-bd"/>
</dbReference>
<dbReference type="EMBL" id="QNRK01000043">
    <property type="protein sequence ID" value="RBP03546.1"/>
    <property type="molecule type" value="Genomic_DNA"/>
</dbReference>
<evidence type="ECO:0000256" key="6">
    <source>
        <dbReference type="ARBA" id="ARBA00022833"/>
    </source>
</evidence>
<dbReference type="Pfam" id="PF18073">
    <property type="entry name" value="Zn_ribbon_LapB"/>
    <property type="match status" value="1"/>
</dbReference>
<feature type="binding site" evidence="11">
    <location>
        <begin position="96"/>
        <end position="103"/>
    </location>
    <ligand>
        <name>ATP</name>
        <dbReference type="ChEBI" id="CHEBI:30616"/>
    </ligand>
</feature>
<dbReference type="SUPFAM" id="SSF52540">
    <property type="entry name" value="P-loop containing nucleoside triphosphate hydrolases"/>
    <property type="match status" value="1"/>
</dbReference>
<proteinExistence type="inferred from homology"/>
<dbReference type="InterPro" id="IPR020568">
    <property type="entry name" value="Ribosomal_Su5_D2-typ_SF"/>
</dbReference>
<evidence type="ECO:0000256" key="13">
    <source>
        <dbReference type="RuleBase" id="RU003555"/>
    </source>
</evidence>
<gene>
    <name evidence="11" type="primary">radA</name>
    <name evidence="15" type="ORF">DFR50_14332</name>
</gene>
<evidence type="ECO:0000256" key="10">
    <source>
        <dbReference type="ARBA" id="ARBA00023204"/>
    </source>
</evidence>
<sequence length="475" mass="48307">MARLRSSYVCQNCGAITQRWQGKCESCGEWNTIIEEAAALGVAAAPARRGAAGRAFPLEDLSGDSKPEPRVVTGIGELDRVAGGGFVPGSATLIGGEPGIGKSTLLIQACAAVARAGERVVYVSGEESTAQVRLRASRLGLADAPVQLAAQTLVEDIVATLASGDPPKFVVIDSIQTMWSDAIESSPGTVSQVRGSAQSLIRFAKASGAALLLVGHVTKDGQIAGPRVVEHMVDAVFSFEGDGAHAFRLLRAAKNRFGATDEVGVFEMTGAGLAEVANPSALFLAGRDGAAAPGASVFAGVEGARPLLVEIQALVAPTSLGTPRRAVVGWEPNRLAMVLAVLESHAGLKLGQYDVYLNVAGGLRVAEPAADLAAAAALVSSLTGATLPHDAVYFGEIALSGSVRPVAHAGLRLKEAAKLGFAKAFAPPAARVESDAVQAGTTPIGSVASLVALIAAAAVETGPAPRPRRNSPADG</sequence>
<name>A0A366ENK3_9HYPH</name>
<dbReference type="GO" id="GO:0003684">
    <property type="term" value="F:damaged DNA binding"/>
    <property type="evidence" value="ECO:0007669"/>
    <property type="project" value="InterPro"/>
</dbReference>
<keyword evidence="7 11" id="KW-0067">ATP-binding</keyword>
<evidence type="ECO:0000256" key="5">
    <source>
        <dbReference type="ARBA" id="ARBA00022801"/>
    </source>
</evidence>
<dbReference type="GO" id="GO:0016787">
    <property type="term" value="F:hydrolase activity"/>
    <property type="evidence" value="ECO:0007669"/>
    <property type="project" value="UniProtKB-KW"/>
</dbReference>
<evidence type="ECO:0000256" key="1">
    <source>
        <dbReference type="ARBA" id="ARBA00022723"/>
    </source>
</evidence>
<evidence type="ECO:0000256" key="11">
    <source>
        <dbReference type="HAMAP-Rule" id="MF_01498"/>
    </source>
</evidence>
<keyword evidence="16" id="KW-1185">Reference proteome</keyword>
<evidence type="ECO:0000256" key="9">
    <source>
        <dbReference type="ARBA" id="ARBA00023125"/>
    </source>
</evidence>
<keyword evidence="6 13" id="KW-0862">Zinc</keyword>
<evidence type="ECO:0000256" key="12">
    <source>
        <dbReference type="NCBIfam" id="TIGR00416"/>
    </source>
</evidence>
<keyword evidence="10 11" id="KW-0234">DNA repair</keyword>
<dbReference type="InterPro" id="IPR027417">
    <property type="entry name" value="P-loop_NTPase"/>
</dbReference>
<comment type="function">
    <text evidence="13">DNA-dependent ATPase involved in processing of recombination intermediates, plays a role in repairing DNA breaks. Stimulates the branch migration of RecA-mediated strand transfer reactions, allowing the 3' invading strand to extend heteroduplex DNA faster. Binds ssDNA in the presence of ADP but not other nucleotides, has ATPase activity that is stimulated by ssDNA and various branched DNA structures, but inhibited by SSB. Does not have RecA's homology-searching function.</text>
</comment>
<dbReference type="InterPro" id="IPR014721">
    <property type="entry name" value="Ribsml_uS5_D2-typ_fold_subgr"/>
</dbReference>
<keyword evidence="5" id="KW-0378">Hydrolase</keyword>
<dbReference type="PRINTS" id="PR01874">
    <property type="entry name" value="DNAREPAIRADA"/>
</dbReference>
<dbReference type="GO" id="GO:0140664">
    <property type="term" value="F:ATP-dependent DNA damage sensor activity"/>
    <property type="evidence" value="ECO:0007669"/>
    <property type="project" value="InterPro"/>
</dbReference>
<comment type="similarity">
    <text evidence="11 13">Belongs to the RecA family. RadA subfamily.</text>
</comment>
<dbReference type="Pfam" id="PF13481">
    <property type="entry name" value="AAA_25"/>
    <property type="match status" value="1"/>
</dbReference>
<dbReference type="AlphaFoldDB" id="A0A366ENK3"/>
<dbReference type="Proteomes" id="UP000253529">
    <property type="component" value="Unassembled WGS sequence"/>
</dbReference>
<dbReference type="GO" id="GO:0008270">
    <property type="term" value="F:zinc ion binding"/>
    <property type="evidence" value="ECO:0007669"/>
    <property type="project" value="UniProtKB-KW"/>
</dbReference>
<comment type="caution">
    <text evidence="15">The sequence shown here is derived from an EMBL/GenBank/DDBJ whole genome shotgun (WGS) entry which is preliminary data.</text>
</comment>
<dbReference type="InterPro" id="IPR004504">
    <property type="entry name" value="DNA_repair_RadA"/>
</dbReference>
<evidence type="ECO:0000256" key="4">
    <source>
        <dbReference type="ARBA" id="ARBA00022771"/>
    </source>
</evidence>
<evidence type="ECO:0000256" key="3">
    <source>
        <dbReference type="ARBA" id="ARBA00022763"/>
    </source>
</evidence>
<keyword evidence="1 11" id="KW-0479">Metal-binding</keyword>
<evidence type="ECO:0000256" key="8">
    <source>
        <dbReference type="ARBA" id="ARBA00023016"/>
    </source>
</evidence>
<evidence type="ECO:0000313" key="16">
    <source>
        <dbReference type="Proteomes" id="UP000253529"/>
    </source>
</evidence>
<dbReference type="RefSeq" id="WP_113892700.1">
    <property type="nucleotide sequence ID" value="NZ_QNRK01000043.1"/>
</dbReference>
<evidence type="ECO:0000256" key="7">
    <source>
        <dbReference type="ARBA" id="ARBA00022840"/>
    </source>
</evidence>
<dbReference type="GO" id="GO:0005524">
    <property type="term" value="F:ATP binding"/>
    <property type="evidence" value="ECO:0007669"/>
    <property type="project" value="UniProtKB-UniRule"/>
</dbReference>
<comment type="domain">
    <text evidence="11">The middle region has homology to RecA with ATPase motifs including the RadA KNRFG motif, while the C-terminus is homologous to Lon protease.</text>
</comment>
<comment type="function">
    <text evidence="11">Plays a role in repairing double-strand DNA breaks, probably involving stabilizing or processing branched DNA or blocked replication forks.</text>
</comment>
<keyword evidence="8 11" id="KW-0346">Stress response</keyword>
<dbReference type="InterPro" id="IPR041166">
    <property type="entry name" value="Rubredoxin_2"/>
</dbReference>
<keyword evidence="3 11" id="KW-0227">DNA damage</keyword>
<evidence type="ECO:0000313" key="15">
    <source>
        <dbReference type="EMBL" id="RBP03546.1"/>
    </source>
</evidence>
<accession>A0A366ENK3</accession>
<dbReference type="CDD" id="cd01121">
    <property type="entry name" value="RadA_SMS_N"/>
    <property type="match status" value="1"/>
</dbReference>
<dbReference type="FunFam" id="3.40.50.300:FF:000050">
    <property type="entry name" value="DNA repair protein RadA"/>
    <property type="match status" value="1"/>
</dbReference>
<dbReference type="PROSITE" id="PS50162">
    <property type="entry name" value="RECA_2"/>
    <property type="match status" value="1"/>
</dbReference>
<evidence type="ECO:0000256" key="2">
    <source>
        <dbReference type="ARBA" id="ARBA00022741"/>
    </source>
</evidence>
<dbReference type="SUPFAM" id="SSF54211">
    <property type="entry name" value="Ribosomal protein S5 domain 2-like"/>
    <property type="match status" value="1"/>
</dbReference>
<keyword evidence="9 11" id="KW-0238">DNA-binding</keyword>
<dbReference type="InterPro" id="IPR003593">
    <property type="entry name" value="AAA+_ATPase"/>
</dbReference>
<dbReference type="Gene3D" id="3.40.50.300">
    <property type="entry name" value="P-loop containing nucleotide triphosphate hydrolases"/>
    <property type="match status" value="1"/>
</dbReference>
<feature type="domain" description="RecA family profile 1" evidence="14">
    <location>
        <begin position="67"/>
        <end position="217"/>
    </location>
</feature>
<keyword evidence="4 13" id="KW-0863">Zinc-finger</keyword>
<dbReference type="OrthoDB" id="9803906at2"/>
<evidence type="ECO:0000259" key="14">
    <source>
        <dbReference type="PROSITE" id="PS50162"/>
    </source>
</evidence>